<dbReference type="RefSeq" id="WP_162369017.1">
    <property type="nucleotide sequence ID" value="NZ_JAAEEH010000001.1"/>
</dbReference>
<dbReference type="Gene3D" id="3.40.50.150">
    <property type="entry name" value="Vaccinia Virus protein VP39"/>
    <property type="match status" value="1"/>
</dbReference>
<dbReference type="Proteomes" id="UP000461585">
    <property type="component" value="Unassembled WGS sequence"/>
</dbReference>
<organism evidence="1 2">
    <name type="scientific">Anaerotalea alkaliphila</name>
    <dbReference type="NCBI Taxonomy" id="2662126"/>
    <lineage>
        <taxon>Bacteria</taxon>
        <taxon>Bacillati</taxon>
        <taxon>Bacillota</taxon>
        <taxon>Clostridia</taxon>
        <taxon>Eubacteriales</taxon>
        <taxon>Anaerotalea</taxon>
    </lineage>
</organism>
<dbReference type="GO" id="GO:0008168">
    <property type="term" value="F:methyltransferase activity"/>
    <property type="evidence" value="ECO:0007669"/>
    <property type="project" value="UniProtKB-KW"/>
</dbReference>
<dbReference type="EMBL" id="JAAEEH010000001">
    <property type="protein sequence ID" value="NDL66295.1"/>
    <property type="molecule type" value="Genomic_DNA"/>
</dbReference>
<proteinExistence type="predicted"/>
<dbReference type="CDD" id="cd02440">
    <property type="entry name" value="AdoMet_MTases"/>
    <property type="match status" value="1"/>
</dbReference>
<gene>
    <name evidence="1" type="ORF">GXN74_00855</name>
</gene>
<dbReference type="SUPFAM" id="SSF53335">
    <property type="entry name" value="S-adenosyl-L-methionine-dependent methyltransferases"/>
    <property type="match status" value="1"/>
</dbReference>
<sequence length="188" mass="20730">MFHQRITEIVQELMKPYLPPGGTVLDATMGNGRDTLFLARCVGSRGKVYAFDIQQDALDATARRLEEAECREWCNLVLEGHQHLERHVGEPLDGAMFNLGYLPGAPKEAATRGETTLLALESVLRLLKPGGVCSLVLYPGHPEGALEQQEVLAYLQEKDGKELDALLMSYPIRSGKPPSILVIYKKSA</sequence>
<evidence type="ECO:0000313" key="1">
    <source>
        <dbReference type="EMBL" id="NDL66295.1"/>
    </source>
</evidence>
<dbReference type="InterPro" id="IPR010719">
    <property type="entry name" value="MnmM_MeTrfase"/>
</dbReference>
<comment type="caution">
    <text evidence="1">The sequence shown here is derived from an EMBL/GenBank/DDBJ whole genome shotgun (WGS) entry which is preliminary data.</text>
</comment>
<keyword evidence="2" id="KW-1185">Reference proteome</keyword>
<dbReference type="InterPro" id="IPR029063">
    <property type="entry name" value="SAM-dependent_MTases_sf"/>
</dbReference>
<dbReference type="GO" id="GO:0032259">
    <property type="term" value="P:methylation"/>
    <property type="evidence" value="ECO:0007669"/>
    <property type="project" value="UniProtKB-KW"/>
</dbReference>
<dbReference type="AlphaFoldDB" id="A0A7X5HTK3"/>
<reference evidence="1 2" key="1">
    <citation type="submission" date="2020-01" db="EMBL/GenBank/DDBJ databases">
        <title>Anaeroalcalibacter tamaniensis gen. nov., sp. nov., moderately halophilic strictly anaerobic fermenter bacterium from mud volcano of Taman peninsula.</title>
        <authorList>
            <person name="Frolova A."/>
            <person name="Merkel A.Y."/>
            <person name="Slobodkin A.I."/>
        </authorList>
    </citation>
    <scope>NUCLEOTIDE SEQUENCE [LARGE SCALE GENOMIC DNA]</scope>
    <source>
        <strain evidence="1 2">F-3ap</strain>
    </source>
</reference>
<dbReference type="PANTHER" id="PTHR35276">
    <property type="entry name" value="S-ADENOSYL-L-METHIONINE-DEPENDENT METHYLTRANSFERASES SUPERFAMILY PROTEIN"/>
    <property type="match status" value="1"/>
</dbReference>
<evidence type="ECO:0000313" key="2">
    <source>
        <dbReference type="Proteomes" id="UP000461585"/>
    </source>
</evidence>
<name>A0A7X5HTK3_9FIRM</name>
<dbReference type="PANTHER" id="PTHR35276:SF1">
    <property type="entry name" value="TRNA (MNM(5)S(2)U34)-METHYLTRANSFERASE, CHLOROPLASTIC"/>
    <property type="match status" value="1"/>
</dbReference>
<dbReference type="Pfam" id="PF06962">
    <property type="entry name" value="rRNA_methylase"/>
    <property type="match status" value="1"/>
</dbReference>
<keyword evidence="1" id="KW-0808">Transferase</keyword>
<accession>A0A7X5HTK3</accession>
<keyword evidence="1" id="KW-0489">Methyltransferase</keyword>
<protein>
    <submittedName>
        <fullName evidence="1">Methyltransferase domain-containing protein</fullName>
    </submittedName>
</protein>